<reference evidence="6 7" key="1">
    <citation type="journal article" date="2019" name="Sci. Rep.">
        <title>Orb-weaving spider Araneus ventricosus genome elucidates the spidroin gene catalogue.</title>
        <authorList>
            <person name="Kono N."/>
            <person name="Nakamura H."/>
            <person name="Ohtoshi R."/>
            <person name="Moran D.A.P."/>
            <person name="Shinohara A."/>
            <person name="Yoshida Y."/>
            <person name="Fujiwara M."/>
            <person name="Mori M."/>
            <person name="Tomita M."/>
            <person name="Arakawa K."/>
        </authorList>
    </citation>
    <scope>NUCLEOTIDE SEQUENCE [LARGE SCALE GENOMIC DNA]</scope>
</reference>
<protein>
    <recommendedName>
        <fullName evidence="5">CHHC U11-48K-type domain-containing protein</fullName>
    </recommendedName>
</protein>
<dbReference type="InterPro" id="IPR022776">
    <property type="entry name" value="TRM13/UPF0224_CHHC_Znf_dom"/>
</dbReference>
<evidence type="ECO:0000256" key="4">
    <source>
        <dbReference type="SAM" id="MobiDB-lite"/>
    </source>
</evidence>
<dbReference type="EMBL" id="BGPR01002735">
    <property type="protein sequence ID" value="GBM78151.1"/>
    <property type="molecule type" value="Genomic_DNA"/>
</dbReference>
<evidence type="ECO:0000256" key="2">
    <source>
        <dbReference type="ARBA" id="ARBA00022771"/>
    </source>
</evidence>
<gene>
    <name evidence="6" type="ORF">AVEN_2435_1</name>
</gene>
<proteinExistence type="predicted"/>
<dbReference type="OrthoDB" id="6424722at2759"/>
<evidence type="ECO:0000256" key="1">
    <source>
        <dbReference type="ARBA" id="ARBA00022723"/>
    </source>
</evidence>
<name>A0A4Y2IK16_ARAVE</name>
<evidence type="ECO:0000259" key="5">
    <source>
        <dbReference type="PROSITE" id="PS51800"/>
    </source>
</evidence>
<organism evidence="6 7">
    <name type="scientific">Araneus ventricosus</name>
    <name type="common">Orbweaver spider</name>
    <name type="synonym">Epeira ventricosa</name>
    <dbReference type="NCBI Taxonomy" id="182803"/>
    <lineage>
        <taxon>Eukaryota</taxon>
        <taxon>Metazoa</taxon>
        <taxon>Ecdysozoa</taxon>
        <taxon>Arthropoda</taxon>
        <taxon>Chelicerata</taxon>
        <taxon>Arachnida</taxon>
        <taxon>Araneae</taxon>
        <taxon>Araneomorphae</taxon>
        <taxon>Entelegynae</taxon>
        <taxon>Araneoidea</taxon>
        <taxon>Araneidae</taxon>
        <taxon>Araneus</taxon>
    </lineage>
</organism>
<evidence type="ECO:0000313" key="7">
    <source>
        <dbReference type="Proteomes" id="UP000499080"/>
    </source>
</evidence>
<feature type="region of interest" description="Disordered" evidence="4">
    <location>
        <begin position="146"/>
        <end position="168"/>
    </location>
</feature>
<comment type="caution">
    <text evidence="6">The sequence shown here is derived from an EMBL/GenBank/DDBJ whole genome shotgun (WGS) entry which is preliminary data.</text>
</comment>
<evidence type="ECO:0000256" key="3">
    <source>
        <dbReference type="ARBA" id="ARBA00022833"/>
    </source>
</evidence>
<keyword evidence="7" id="KW-1185">Reference proteome</keyword>
<dbReference type="PROSITE" id="PS51800">
    <property type="entry name" value="ZF_CHHC_U11_48K"/>
    <property type="match status" value="1"/>
</dbReference>
<dbReference type="AlphaFoldDB" id="A0A4Y2IK16"/>
<sequence>MPLKTKVVFISFPLQNHLNEIKFTCPFNATHVMPYQERDYHLLHCADKAPLDRLLAESLDKNNPFKGRTAVPSYSETLPSKADEVWEVEEEYDPTPGYLPTKERPFGAFVHPAPFLGASVKRHLYQELHHQSENIDFKSYLNSGSSIPAPIPRQPKQPSEASKFETEREDFPCLGLGRGKTLGSRIAADIYSHPGTNKNTVPVRSYSAVVGNKMNNTTILMNDTKMNTNSITGQQDVTAAMNCIVPDDYLPLGFGRGRIRNSLPNDS</sequence>
<keyword evidence="2" id="KW-0863">Zinc-finger</keyword>
<dbReference type="Proteomes" id="UP000499080">
    <property type="component" value="Unassembled WGS sequence"/>
</dbReference>
<evidence type="ECO:0000313" key="6">
    <source>
        <dbReference type="EMBL" id="GBM78151.1"/>
    </source>
</evidence>
<accession>A0A4Y2IK16</accession>
<keyword evidence="1" id="KW-0479">Metal-binding</keyword>
<feature type="domain" description="CHHC U11-48K-type" evidence="5">
    <location>
        <begin position="22"/>
        <end position="49"/>
    </location>
</feature>
<dbReference type="GO" id="GO:0008270">
    <property type="term" value="F:zinc ion binding"/>
    <property type="evidence" value="ECO:0007669"/>
    <property type="project" value="UniProtKB-KW"/>
</dbReference>
<keyword evidence="3" id="KW-0862">Zinc</keyword>